<keyword evidence="7" id="KW-0812">Transmembrane</keyword>
<dbReference type="Proteomes" id="UP000792457">
    <property type="component" value="Unassembled WGS sequence"/>
</dbReference>
<dbReference type="GO" id="GO:0005911">
    <property type="term" value="C:cell-cell junction"/>
    <property type="evidence" value="ECO:0007669"/>
    <property type="project" value="TreeGrafter"/>
</dbReference>
<comment type="caution">
    <text evidence="9">The sequence shown here is derived from an EMBL/GenBank/DDBJ whole genome shotgun (WGS) entry which is preliminary data.</text>
</comment>
<dbReference type="EMBL" id="KZ308132">
    <property type="protein sequence ID" value="KAG8222383.1"/>
    <property type="molecule type" value="Genomic_DNA"/>
</dbReference>
<dbReference type="GO" id="GO:0098609">
    <property type="term" value="P:cell-cell adhesion"/>
    <property type="evidence" value="ECO:0007669"/>
    <property type="project" value="TreeGrafter"/>
</dbReference>
<reference evidence="9" key="2">
    <citation type="submission" date="2017-10" db="EMBL/GenBank/DDBJ databases">
        <title>Ladona fulva Genome sequencing and assembly.</title>
        <authorList>
            <person name="Murali S."/>
            <person name="Richards S."/>
            <person name="Bandaranaike D."/>
            <person name="Bellair M."/>
            <person name="Blankenburg K."/>
            <person name="Chao H."/>
            <person name="Dinh H."/>
            <person name="Doddapaneni H."/>
            <person name="Dugan-Rocha S."/>
            <person name="Elkadiri S."/>
            <person name="Gnanaolivu R."/>
            <person name="Hernandez B."/>
            <person name="Skinner E."/>
            <person name="Javaid M."/>
            <person name="Lee S."/>
            <person name="Li M."/>
            <person name="Ming W."/>
            <person name="Munidasa M."/>
            <person name="Muniz J."/>
            <person name="Nguyen L."/>
            <person name="Hughes D."/>
            <person name="Osuji N."/>
            <person name="Pu L.-L."/>
            <person name="Puazo M."/>
            <person name="Qu C."/>
            <person name="Quiroz J."/>
            <person name="Raj R."/>
            <person name="Weissenberger G."/>
            <person name="Xin Y."/>
            <person name="Zou X."/>
            <person name="Han Y."/>
            <person name="Worley K."/>
            <person name="Muzny D."/>
            <person name="Gibbs R."/>
        </authorList>
    </citation>
    <scope>NUCLEOTIDE SEQUENCE</scope>
    <source>
        <strain evidence="9">Sampled in the wild</strain>
    </source>
</reference>
<feature type="compositionally biased region" description="Basic and acidic residues" evidence="6">
    <location>
        <begin position="530"/>
        <end position="550"/>
    </location>
</feature>
<sequence length="557" mass="60461">PASPAAPVVVVAVDPKEITTLPNSNITILCNVGIQIYFCRFIVPGIPNRLLRPDTKPDEFGVSYYGSGFETGQCGIKIDRIQNIHNGIVNCTMGSSRFSHELQGSSFLTVAQSPNAPELQVDSGRRGSHDYYEGDQLKALCRIANGRPVANISWYLGDYPLRDGLSRPPLIEISSTDTYTISQNLTRTLSWSDNGKALRCVSSHIAMKPGADQSLLQLNVEFPPKPTQQSVGRSVLLEICANPKPNIKWRLGNGEEVREERTDSSGNFEVARTEDKGSGKWQTKLKIYTVDDEILKADYQVIATNIHGEEIYHVSLTSSGLGDVMKMGSGVIIGIVIAVLLILVIIFLVIFARATGRWCFAVRGSKASHSGSEAHIDPHGTMGTTTSTSPGKDGMFEGIQGKNTEVAGEGGVVGPGALGASSEYVNGSGGVVNQEDQRGQPARNEKESSDTESADQGPLSNQKKKSSAFQFPKFFKKKDKVSADPDSLTATLTEKKGINNECMKAPDDNPDRIVYAELDLQAGRRQVVVRSEDEKTEYAEIMHNPKREDEPPSSASQ</sequence>
<name>A0A8K0JTW5_LADFU</name>
<evidence type="ECO:0000256" key="5">
    <source>
        <dbReference type="ARBA" id="ARBA00023319"/>
    </source>
</evidence>
<reference evidence="9" key="1">
    <citation type="submission" date="2013-04" db="EMBL/GenBank/DDBJ databases">
        <authorList>
            <person name="Qu J."/>
            <person name="Murali S.C."/>
            <person name="Bandaranaike D."/>
            <person name="Bellair M."/>
            <person name="Blankenburg K."/>
            <person name="Chao H."/>
            <person name="Dinh H."/>
            <person name="Doddapaneni H."/>
            <person name="Downs B."/>
            <person name="Dugan-Rocha S."/>
            <person name="Elkadiri S."/>
            <person name="Gnanaolivu R.D."/>
            <person name="Hernandez B."/>
            <person name="Javaid M."/>
            <person name="Jayaseelan J.C."/>
            <person name="Lee S."/>
            <person name="Li M."/>
            <person name="Ming W."/>
            <person name="Munidasa M."/>
            <person name="Muniz J."/>
            <person name="Nguyen L."/>
            <person name="Ongeri F."/>
            <person name="Osuji N."/>
            <person name="Pu L.-L."/>
            <person name="Puazo M."/>
            <person name="Qu C."/>
            <person name="Quiroz J."/>
            <person name="Raj R."/>
            <person name="Weissenberger G."/>
            <person name="Xin Y."/>
            <person name="Zou X."/>
            <person name="Han Y."/>
            <person name="Richards S."/>
            <person name="Worley K."/>
            <person name="Muzny D."/>
            <person name="Gibbs R."/>
        </authorList>
    </citation>
    <scope>NUCLEOTIDE SEQUENCE</scope>
    <source>
        <strain evidence="9">Sampled in the wild</strain>
    </source>
</reference>
<dbReference type="InterPro" id="IPR036179">
    <property type="entry name" value="Ig-like_dom_sf"/>
</dbReference>
<comment type="subcellular location">
    <subcellularLocation>
        <location evidence="1">Membrane</location>
        <topology evidence="1">Single-pass type I membrane protein</topology>
    </subcellularLocation>
</comment>
<feature type="region of interest" description="Disordered" evidence="6">
    <location>
        <begin position="424"/>
        <end position="468"/>
    </location>
</feature>
<evidence type="ECO:0000313" key="10">
    <source>
        <dbReference type="Proteomes" id="UP000792457"/>
    </source>
</evidence>
<keyword evidence="5" id="KW-0393">Immunoglobulin domain</keyword>
<feature type="transmembrane region" description="Helical" evidence="7">
    <location>
        <begin position="327"/>
        <end position="351"/>
    </location>
</feature>
<evidence type="ECO:0000259" key="8">
    <source>
        <dbReference type="PROSITE" id="PS50835"/>
    </source>
</evidence>
<keyword evidence="2 7" id="KW-0472">Membrane</keyword>
<dbReference type="GO" id="GO:0005886">
    <property type="term" value="C:plasma membrane"/>
    <property type="evidence" value="ECO:0007669"/>
    <property type="project" value="TreeGrafter"/>
</dbReference>
<feature type="domain" description="Ig-like" evidence="8">
    <location>
        <begin position="117"/>
        <end position="217"/>
    </location>
</feature>
<dbReference type="OrthoDB" id="6345017at2759"/>
<gene>
    <name evidence="9" type="ORF">J437_LFUL003003</name>
</gene>
<dbReference type="InterPro" id="IPR013783">
    <property type="entry name" value="Ig-like_fold"/>
</dbReference>
<feature type="region of interest" description="Disordered" evidence="6">
    <location>
        <begin position="529"/>
        <end position="557"/>
    </location>
</feature>
<feature type="compositionally biased region" description="Basic and acidic residues" evidence="6">
    <location>
        <begin position="435"/>
        <end position="449"/>
    </location>
</feature>
<dbReference type="PROSITE" id="PS50835">
    <property type="entry name" value="IG_LIKE"/>
    <property type="match status" value="1"/>
</dbReference>
<evidence type="ECO:0000256" key="2">
    <source>
        <dbReference type="ARBA" id="ARBA00023136"/>
    </source>
</evidence>
<keyword evidence="10" id="KW-1185">Reference proteome</keyword>
<dbReference type="PANTHER" id="PTHR11640">
    <property type="entry name" value="NEPHRIN"/>
    <property type="match status" value="1"/>
</dbReference>
<feature type="non-terminal residue" evidence="9">
    <location>
        <position position="557"/>
    </location>
</feature>
<organism evidence="9 10">
    <name type="scientific">Ladona fulva</name>
    <name type="common">Scarce chaser dragonfly</name>
    <name type="synonym">Libellula fulva</name>
    <dbReference type="NCBI Taxonomy" id="123851"/>
    <lineage>
        <taxon>Eukaryota</taxon>
        <taxon>Metazoa</taxon>
        <taxon>Ecdysozoa</taxon>
        <taxon>Arthropoda</taxon>
        <taxon>Hexapoda</taxon>
        <taxon>Insecta</taxon>
        <taxon>Pterygota</taxon>
        <taxon>Palaeoptera</taxon>
        <taxon>Odonata</taxon>
        <taxon>Epiprocta</taxon>
        <taxon>Anisoptera</taxon>
        <taxon>Libelluloidea</taxon>
        <taxon>Libellulidae</taxon>
        <taxon>Ladona</taxon>
    </lineage>
</organism>
<evidence type="ECO:0000256" key="6">
    <source>
        <dbReference type="SAM" id="MobiDB-lite"/>
    </source>
</evidence>
<evidence type="ECO:0000256" key="1">
    <source>
        <dbReference type="ARBA" id="ARBA00004479"/>
    </source>
</evidence>
<dbReference type="InterPro" id="IPR007110">
    <property type="entry name" value="Ig-like_dom"/>
</dbReference>
<proteinExistence type="predicted"/>
<evidence type="ECO:0000256" key="7">
    <source>
        <dbReference type="SAM" id="Phobius"/>
    </source>
</evidence>
<dbReference type="PANTHER" id="PTHR11640:SF31">
    <property type="entry name" value="IRREGULAR CHIASM C-ROUGHEST PROTEIN-RELATED"/>
    <property type="match status" value="1"/>
</dbReference>
<dbReference type="AlphaFoldDB" id="A0A8K0JTW5"/>
<dbReference type="InterPro" id="IPR013162">
    <property type="entry name" value="CD80_C2-set"/>
</dbReference>
<evidence type="ECO:0000313" key="9">
    <source>
        <dbReference type="EMBL" id="KAG8222383.1"/>
    </source>
</evidence>
<evidence type="ECO:0000256" key="4">
    <source>
        <dbReference type="ARBA" id="ARBA00023180"/>
    </source>
</evidence>
<feature type="compositionally biased region" description="Low complexity" evidence="6">
    <location>
        <begin position="380"/>
        <end position="389"/>
    </location>
</feature>
<keyword evidence="4" id="KW-0325">Glycoprotein</keyword>
<feature type="region of interest" description="Disordered" evidence="6">
    <location>
        <begin position="369"/>
        <end position="399"/>
    </location>
</feature>
<keyword evidence="7" id="KW-1133">Transmembrane helix</keyword>
<dbReference type="Pfam" id="PF08205">
    <property type="entry name" value="C2-set_2"/>
    <property type="match status" value="1"/>
</dbReference>
<keyword evidence="3" id="KW-1015">Disulfide bond</keyword>
<dbReference type="Gene3D" id="2.60.40.10">
    <property type="entry name" value="Immunoglobulins"/>
    <property type="match status" value="2"/>
</dbReference>
<dbReference type="SUPFAM" id="SSF48726">
    <property type="entry name" value="Immunoglobulin"/>
    <property type="match status" value="1"/>
</dbReference>
<protein>
    <recommendedName>
        <fullName evidence="8">Ig-like domain-containing protein</fullName>
    </recommendedName>
</protein>
<evidence type="ECO:0000256" key="3">
    <source>
        <dbReference type="ARBA" id="ARBA00023157"/>
    </source>
</evidence>
<dbReference type="GO" id="GO:0050839">
    <property type="term" value="F:cell adhesion molecule binding"/>
    <property type="evidence" value="ECO:0007669"/>
    <property type="project" value="TreeGrafter"/>
</dbReference>
<accession>A0A8K0JTW5</accession>
<dbReference type="InterPro" id="IPR051275">
    <property type="entry name" value="Cell_adhesion_signaling"/>
</dbReference>